<evidence type="ECO:0000313" key="2">
    <source>
        <dbReference type="EMBL" id="QTA91661.1"/>
    </source>
</evidence>
<evidence type="ECO:0000259" key="1">
    <source>
        <dbReference type="Pfam" id="PF01609"/>
    </source>
</evidence>
<organism evidence="2 3">
    <name type="scientific">Desulfonema magnum</name>
    <dbReference type="NCBI Taxonomy" id="45655"/>
    <lineage>
        <taxon>Bacteria</taxon>
        <taxon>Pseudomonadati</taxon>
        <taxon>Thermodesulfobacteriota</taxon>
        <taxon>Desulfobacteria</taxon>
        <taxon>Desulfobacterales</taxon>
        <taxon>Desulfococcaceae</taxon>
        <taxon>Desulfonema</taxon>
    </lineage>
</organism>
<evidence type="ECO:0000313" key="3">
    <source>
        <dbReference type="Proteomes" id="UP000663722"/>
    </source>
</evidence>
<dbReference type="AlphaFoldDB" id="A0A975GS39"/>
<dbReference type="Pfam" id="PF01609">
    <property type="entry name" value="DDE_Tnp_1"/>
    <property type="match status" value="1"/>
</dbReference>
<name>A0A975GS39_9BACT</name>
<sequence>MTIPYGKTSSLFLRKYLERKAGNMSLTVFPFRSATTSVSPGRKFSRKRITGGISLSNAGIFYGIRIYMIVTASGKSTEFVAAPGKDSDIAVFRQMRTDLPGGAVCHGDKIYNDYKREDMLREAAGIILSPIRKKNSVRATDSRTERLARQNTRRRVETAFSQITNFFPKKIHAVTPKGFLPKVISFIISFSFYCLNA</sequence>
<proteinExistence type="predicted"/>
<protein>
    <recommendedName>
        <fullName evidence="1">Transposase IS4-like domain-containing protein</fullName>
    </recommendedName>
</protein>
<dbReference type="EMBL" id="CP061800">
    <property type="protein sequence ID" value="QTA91661.1"/>
    <property type="molecule type" value="Genomic_DNA"/>
</dbReference>
<dbReference type="GO" id="GO:0004803">
    <property type="term" value="F:transposase activity"/>
    <property type="evidence" value="ECO:0007669"/>
    <property type="project" value="InterPro"/>
</dbReference>
<accession>A0A975GS39</accession>
<dbReference type="GO" id="GO:0006313">
    <property type="term" value="P:DNA transposition"/>
    <property type="evidence" value="ECO:0007669"/>
    <property type="project" value="InterPro"/>
</dbReference>
<dbReference type="GO" id="GO:0003677">
    <property type="term" value="F:DNA binding"/>
    <property type="evidence" value="ECO:0007669"/>
    <property type="project" value="InterPro"/>
</dbReference>
<dbReference type="Proteomes" id="UP000663722">
    <property type="component" value="Chromosome"/>
</dbReference>
<reference evidence="2" key="1">
    <citation type="journal article" date="2021" name="Microb. Physiol.">
        <title>Proteogenomic Insights into the Physiology of Marine, Sulfate-Reducing, Filamentous Desulfonema limicola and Desulfonema magnum.</title>
        <authorList>
            <person name="Schnaars V."/>
            <person name="Wohlbrand L."/>
            <person name="Scheve S."/>
            <person name="Hinrichs C."/>
            <person name="Reinhardt R."/>
            <person name="Rabus R."/>
        </authorList>
    </citation>
    <scope>NUCLEOTIDE SEQUENCE</scope>
    <source>
        <strain evidence="2">4be13</strain>
    </source>
</reference>
<keyword evidence="3" id="KW-1185">Reference proteome</keyword>
<feature type="domain" description="Transposase IS4-like" evidence="1">
    <location>
        <begin position="61"/>
        <end position="158"/>
    </location>
</feature>
<gene>
    <name evidence="2" type="ORF">dnm_077340</name>
</gene>
<dbReference type="InterPro" id="IPR002559">
    <property type="entry name" value="Transposase_11"/>
</dbReference>
<dbReference type="KEGG" id="dmm:dnm_077340"/>